<feature type="compositionally biased region" description="Basic and acidic residues" evidence="1">
    <location>
        <begin position="126"/>
        <end position="136"/>
    </location>
</feature>
<dbReference type="InterPro" id="IPR012337">
    <property type="entry name" value="RNaseH-like_sf"/>
</dbReference>
<evidence type="ECO:0000256" key="1">
    <source>
        <dbReference type="SAM" id="MobiDB-lite"/>
    </source>
</evidence>
<evidence type="ECO:0000313" key="3">
    <source>
        <dbReference type="WBParaSite" id="nRc.2.0.1.t21096-RA"/>
    </source>
</evidence>
<dbReference type="InterPro" id="IPR036397">
    <property type="entry name" value="RNaseH_sf"/>
</dbReference>
<dbReference type="Gene3D" id="3.30.420.10">
    <property type="entry name" value="Ribonuclease H-like superfamily/Ribonuclease H"/>
    <property type="match status" value="1"/>
</dbReference>
<evidence type="ECO:0000313" key="2">
    <source>
        <dbReference type="Proteomes" id="UP000887565"/>
    </source>
</evidence>
<dbReference type="AlphaFoldDB" id="A0A915J3U9"/>
<dbReference type="Proteomes" id="UP000887565">
    <property type="component" value="Unplaced"/>
</dbReference>
<sequence length="209" mass="24087">MNPDLYKRLTDRTADFCHAGNSLAAIIHHLFGVHLENRFQGQGLAWAKRLLPSNALGYSALDAIAHFDAYFSLSEFHSLFQEIKTLTSKGRIMTSRRAPKKEPLPLAIFDFSLREERQLPTPSSDSTKRNWEEIKLPKSSKPQPKKPKPPPPNCNFSAFNYFRRRFVTPIANRDAIDLRAQAEREAYRHLDDNLAAFIICYMPPYYTEM</sequence>
<dbReference type="SUPFAM" id="SSF53098">
    <property type="entry name" value="Ribonuclease H-like"/>
    <property type="match status" value="1"/>
</dbReference>
<dbReference type="GO" id="GO:0003676">
    <property type="term" value="F:nucleic acid binding"/>
    <property type="evidence" value="ECO:0007669"/>
    <property type="project" value="InterPro"/>
</dbReference>
<accession>A0A915J3U9</accession>
<name>A0A915J3U9_ROMCU</name>
<organism evidence="2 3">
    <name type="scientific">Romanomermis culicivorax</name>
    <name type="common">Nematode worm</name>
    <dbReference type="NCBI Taxonomy" id="13658"/>
    <lineage>
        <taxon>Eukaryota</taxon>
        <taxon>Metazoa</taxon>
        <taxon>Ecdysozoa</taxon>
        <taxon>Nematoda</taxon>
        <taxon>Enoplea</taxon>
        <taxon>Dorylaimia</taxon>
        <taxon>Mermithida</taxon>
        <taxon>Mermithoidea</taxon>
        <taxon>Mermithidae</taxon>
        <taxon>Romanomermis</taxon>
    </lineage>
</organism>
<proteinExistence type="predicted"/>
<feature type="region of interest" description="Disordered" evidence="1">
    <location>
        <begin position="118"/>
        <end position="154"/>
    </location>
</feature>
<reference evidence="3" key="1">
    <citation type="submission" date="2022-11" db="UniProtKB">
        <authorList>
            <consortium name="WormBaseParasite"/>
        </authorList>
    </citation>
    <scope>IDENTIFICATION</scope>
</reference>
<keyword evidence="2" id="KW-1185">Reference proteome</keyword>
<dbReference type="WBParaSite" id="nRc.2.0.1.t21096-RA">
    <property type="protein sequence ID" value="nRc.2.0.1.t21096-RA"/>
    <property type="gene ID" value="nRc.2.0.1.g21096"/>
</dbReference>
<protein>
    <submittedName>
        <fullName evidence="3">Uncharacterized protein</fullName>
    </submittedName>
</protein>